<dbReference type="Pfam" id="PF01370">
    <property type="entry name" value="Epimerase"/>
    <property type="match status" value="1"/>
</dbReference>
<organism evidence="3 4">
    <name type="scientific">Salinigranum rubrum</name>
    <dbReference type="NCBI Taxonomy" id="755307"/>
    <lineage>
        <taxon>Archaea</taxon>
        <taxon>Methanobacteriati</taxon>
        <taxon>Methanobacteriota</taxon>
        <taxon>Stenosarchaea group</taxon>
        <taxon>Halobacteria</taxon>
        <taxon>Halobacteriales</taxon>
        <taxon>Haloferacaceae</taxon>
        <taxon>Salinigranum</taxon>
    </lineage>
</organism>
<evidence type="ECO:0000259" key="2">
    <source>
        <dbReference type="SMART" id="SM00822"/>
    </source>
</evidence>
<reference evidence="3 4" key="1">
    <citation type="submission" date="2018-01" db="EMBL/GenBank/DDBJ databases">
        <title>Complete genome sequence of Salinigranum rubrum GX10T, an extremely halophilic archaeon isolated from a marine solar saltern.</title>
        <authorList>
            <person name="Han S."/>
        </authorList>
    </citation>
    <scope>NUCLEOTIDE SEQUENCE [LARGE SCALE GENOMIC DNA]</scope>
    <source>
        <strain evidence="3 4">GX10</strain>
    </source>
</reference>
<proteinExistence type="inferred from homology"/>
<gene>
    <name evidence="3" type="ORF">C2R22_13530</name>
</gene>
<dbReference type="OrthoDB" id="4907at2157"/>
<sequence length="358" mass="39910">MSGTGQSSQESMLVTGGTGFLGLHVCDHFATLGWDVTALDLKPFEEGDNLSDVEYVKGDIRDEELMREAMEGVDVVVHAAAALALWDDERIRSVTVDGTRSVLNAAAEADVDRVMFISSITVYGDEADSPITEDAPLSAIGAYGQSKIDAERLCEDMRDELCISILRPPSFIGPRRLGIFEILFDWIEDGASIPLIGWGNNRYQLLHVADLVDAIELLVEADEDIANETYNVGADEFETMKRDFRAPIEYAGTGKRTIGTPVTPAVWTLRVLERLDLSPLYPWVYETAHRDHYLSVEKLKAVGWEPQYSNREALIETYRWYLENYDEDAETDEAGELGHRVGWDQGAIGLVKPVFKLL</sequence>
<dbReference type="PANTHER" id="PTHR43000">
    <property type="entry name" value="DTDP-D-GLUCOSE 4,6-DEHYDRATASE-RELATED"/>
    <property type="match status" value="1"/>
</dbReference>
<dbReference type="GeneID" id="35593131"/>
<dbReference type="InterPro" id="IPR036291">
    <property type="entry name" value="NAD(P)-bd_dom_sf"/>
</dbReference>
<dbReference type="Gene3D" id="3.40.50.720">
    <property type="entry name" value="NAD(P)-binding Rossmann-like Domain"/>
    <property type="match status" value="1"/>
</dbReference>
<keyword evidence="4" id="KW-1185">Reference proteome</keyword>
<dbReference type="RefSeq" id="WP_103426223.1">
    <property type="nucleotide sequence ID" value="NZ_CP026309.1"/>
</dbReference>
<dbReference type="SUPFAM" id="SSF51735">
    <property type="entry name" value="NAD(P)-binding Rossmann-fold domains"/>
    <property type="match status" value="1"/>
</dbReference>
<name>A0A2I8VKW7_9EURY</name>
<protein>
    <submittedName>
        <fullName evidence="3">Epimerase</fullName>
    </submittedName>
</protein>
<evidence type="ECO:0000256" key="1">
    <source>
        <dbReference type="ARBA" id="ARBA00007637"/>
    </source>
</evidence>
<comment type="similarity">
    <text evidence="1">Belongs to the NAD(P)-dependent epimerase/dehydratase family.</text>
</comment>
<dbReference type="SMART" id="SM00822">
    <property type="entry name" value="PKS_KR"/>
    <property type="match status" value="1"/>
</dbReference>
<dbReference type="AlphaFoldDB" id="A0A2I8VKW7"/>
<evidence type="ECO:0000313" key="3">
    <source>
        <dbReference type="EMBL" id="AUV82534.1"/>
    </source>
</evidence>
<evidence type="ECO:0000313" key="4">
    <source>
        <dbReference type="Proteomes" id="UP000236584"/>
    </source>
</evidence>
<dbReference type="Proteomes" id="UP000236584">
    <property type="component" value="Chromosome"/>
</dbReference>
<dbReference type="EMBL" id="CP026309">
    <property type="protein sequence ID" value="AUV82534.1"/>
    <property type="molecule type" value="Genomic_DNA"/>
</dbReference>
<dbReference type="KEGG" id="srub:C2R22_13530"/>
<dbReference type="InterPro" id="IPR057326">
    <property type="entry name" value="KR_dom"/>
</dbReference>
<dbReference type="InterPro" id="IPR001509">
    <property type="entry name" value="Epimerase_deHydtase"/>
</dbReference>
<feature type="domain" description="Ketoreductase" evidence="2">
    <location>
        <begin position="10"/>
        <end position="146"/>
    </location>
</feature>
<accession>A0A2I8VKW7</accession>